<comment type="caution">
    <text evidence="1">The sequence shown here is derived from an EMBL/GenBank/DDBJ whole genome shotgun (WGS) entry which is preliminary data.</text>
</comment>
<keyword evidence="2" id="KW-1185">Reference proteome</keyword>
<dbReference type="STRING" id="1824.SAMN05444423_111133"/>
<proteinExistence type="predicted"/>
<protein>
    <submittedName>
        <fullName evidence="1">Uncharacterized protein</fullName>
    </submittedName>
</protein>
<gene>
    <name evidence="1" type="ORF">NCAST_01_00210</name>
</gene>
<evidence type="ECO:0000313" key="2">
    <source>
        <dbReference type="Proteomes" id="UP000017048"/>
    </source>
</evidence>
<dbReference type="AlphaFoldDB" id="U5E5D1"/>
<dbReference type="Proteomes" id="UP000017048">
    <property type="component" value="Unassembled WGS sequence"/>
</dbReference>
<dbReference type="EMBL" id="BAFO02000001">
    <property type="protein sequence ID" value="GAD81453.1"/>
    <property type="molecule type" value="Genomic_DNA"/>
</dbReference>
<sequence length="93" mass="9909">MELTKQSNQVDEWTKLGGANVATQLTGLSAAALFTEADTASRQAKTVLQSRIKQLGNLLNISAAAYTDTDTDTAERLAKFADMNAADAPARSY</sequence>
<reference evidence="1 2" key="1">
    <citation type="journal article" date="2014" name="BMC Genomics">
        <title>Genome based analysis of type-I polyketide synthase and nonribosomal peptide synthetase gene clusters in seven strains of five representative Nocardia species.</title>
        <authorList>
            <person name="Komaki H."/>
            <person name="Ichikawa N."/>
            <person name="Hosoyama A."/>
            <person name="Takahashi-Nakaguchi A."/>
            <person name="Matsuzawa T."/>
            <person name="Suzuki K."/>
            <person name="Fujita N."/>
            <person name="Gonoi T."/>
        </authorList>
    </citation>
    <scope>NUCLEOTIDE SEQUENCE [LARGE SCALE GENOMIC DNA]</scope>
    <source>
        <strain evidence="1 2">NBRC 15531</strain>
    </source>
</reference>
<evidence type="ECO:0000313" key="1">
    <source>
        <dbReference type="EMBL" id="GAD81453.1"/>
    </source>
</evidence>
<organism evidence="1 2">
    <name type="scientific">Nocardia asteroides NBRC 15531</name>
    <dbReference type="NCBI Taxonomy" id="1110697"/>
    <lineage>
        <taxon>Bacteria</taxon>
        <taxon>Bacillati</taxon>
        <taxon>Actinomycetota</taxon>
        <taxon>Actinomycetes</taxon>
        <taxon>Mycobacteriales</taxon>
        <taxon>Nocardiaceae</taxon>
        <taxon>Nocardia</taxon>
    </lineage>
</organism>
<name>U5E5D1_NOCAS</name>
<accession>U5E5D1</accession>